<keyword evidence="1" id="KW-1133">Transmembrane helix</keyword>
<keyword evidence="3" id="KW-1185">Reference proteome</keyword>
<evidence type="ECO:0000313" key="2">
    <source>
        <dbReference type="EMBL" id="EDO47202.1"/>
    </source>
</evidence>
<dbReference type="Proteomes" id="UP000001593">
    <property type="component" value="Unassembled WGS sequence"/>
</dbReference>
<gene>
    <name evidence="2" type="ORF">NEMVEDRAFT_v1g87259</name>
</gene>
<name>A7RMT2_NEMVE</name>
<feature type="non-terminal residue" evidence="2">
    <location>
        <position position="178"/>
    </location>
</feature>
<dbReference type="InterPro" id="IPR026100">
    <property type="entry name" value="Tmem223"/>
</dbReference>
<evidence type="ECO:0008006" key="4">
    <source>
        <dbReference type="Google" id="ProtNLM"/>
    </source>
</evidence>
<dbReference type="Pfam" id="PF06979">
    <property type="entry name" value="TMEM70"/>
    <property type="match status" value="1"/>
</dbReference>
<dbReference type="OMA" id="KQVSCMA"/>
<protein>
    <recommendedName>
        <fullName evidence="4">Transmembrane protein 223</fullName>
    </recommendedName>
</protein>
<dbReference type="PANTHER" id="PTHR14549">
    <property type="entry name" value="TRANSMEMBRANE PROTEIN 223"/>
    <property type="match status" value="1"/>
</dbReference>
<dbReference type="AlphaFoldDB" id="A7RMT2"/>
<proteinExistence type="predicted"/>
<reference evidence="2 3" key="1">
    <citation type="journal article" date="2007" name="Science">
        <title>Sea anemone genome reveals ancestral eumetazoan gene repertoire and genomic organization.</title>
        <authorList>
            <person name="Putnam N.H."/>
            <person name="Srivastava M."/>
            <person name="Hellsten U."/>
            <person name="Dirks B."/>
            <person name="Chapman J."/>
            <person name="Salamov A."/>
            <person name="Terry A."/>
            <person name="Shapiro H."/>
            <person name="Lindquist E."/>
            <person name="Kapitonov V.V."/>
            <person name="Jurka J."/>
            <person name="Genikhovich G."/>
            <person name="Grigoriev I.V."/>
            <person name="Lucas S.M."/>
            <person name="Steele R.E."/>
            <person name="Finnerty J.R."/>
            <person name="Technau U."/>
            <person name="Martindale M.Q."/>
            <person name="Rokhsar D.S."/>
        </authorList>
    </citation>
    <scope>NUCLEOTIDE SEQUENCE [LARGE SCALE GENOMIC DNA]</scope>
    <source>
        <strain evidence="3">CH2 X CH6</strain>
    </source>
</reference>
<evidence type="ECO:0000313" key="3">
    <source>
        <dbReference type="Proteomes" id="UP000001593"/>
    </source>
</evidence>
<dbReference type="InterPro" id="IPR045325">
    <property type="entry name" value="TMEM70/TMEM186/TMEM223"/>
</dbReference>
<keyword evidence="1" id="KW-0472">Membrane</keyword>
<organism evidence="2 3">
    <name type="scientific">Nematostella vectensis</name>
    <name type="common">Starlet sea anemone</name>
    <dbReference type="NCBI Taxonomy" id="45351"/>
    <lineage>
        <taxon>Eukaryota</taxon>
        <taxon>Metazoa</taxon>
        <taxon>Cnidaria</taxon>
        <taxon>Anthozoa</taxon>
        <taxon>Hexacorallia</taxon>
        <taxon>Actiniaria</taxon>
        <taxon>Edwardsiidae</taxon>
        <taxon>Nematostella</taxon>
    </lineage>
</organism>
<dbReference type="EMBL" id="DS469521">
    <property type="protein sequence ID" value="EDO47202.1"/>
    <property type="molecule type" value="Genomic_DNA"/>
</dbReference>
<feature type="transmembrane region" description="Helical" evidence="1">
    <location>
        <begin position="15"/>
        <end position="33"/>
    </location>
</feature>
<dbReference type="GO" id="GO:0005739">
    <property type="term" value="C:mitochondrion"/>
    <property type="evidence" value="ECO:0000318"/>
    <property type="project" value="GO_Central"/>
</dbReference>
<keyword evidence="1" id="KW-0812">Transmembrane</keyword>
<accession>A7RMT2</accession>
<dbReference type="PhylomeDB" id="A7RMT2"/>
<sequence>VSSDATLFHHDRRKFFRTVGLASTSQFFFWVYLAHFQYTTRPQLEAMKEKGKIDFTRYIYIGDSNNKYKNPVFLPVVGVSVGVFLSFTGWFYCLRNINRIALLKGGGSLRLVTHTPLGGTREIVTPIHQVSSLGSRMDNKSQIAIKVKGYRFFFILDKEGSFVQPSLFDRIVGVKRSL</sequence>
<dbReference type="HOGENOM" id="CLU_099187_0_0_1"/>
<dbReference type="eggNOG" id="ENOG502S0RN">
    <property type="taxonomic scope" value="Eukaryota"/>
</dbReference>
<feature type="transmembrane region" description="Helical" evidence="1">
    <location>
        <begin position="72"/>
        <end position="94"/>
    </location>
</feature>
<dbReference type="STRING" id="45351.A7RMT2"/>
<dbReference type="InParanoid" id="A7RMT2"/>
<evidence type="ECO:0000256" key="1">
    <source>
        <dbReference type="SAM" id="Phobius"/>
    </source>
</evidence>
<dbReference type="PANTHER" id="PTHR14549:SF2">
    <property type="entry name" value="TRANSMEMBRANE PROTEIN 223"/>
    <property type="match status" value="1"/>
</dbReference>